<organism evidence="1 2">
    <name type="scientific">Vararia minispora EC-137</name>
    <dbReference type="NCBI Taxonomy" id="1314806"/>
    <lineage>
        <taxon>Eukaryota</taxon>
        <taxon>Fungi</taxon>
        <taxon>Dikarya</taxon>
        <taxon>Basidiomycota</taxon>
        <taxon>Agaricomycotina</taxon>
        <taxon>Agaricomycetes</taxon>
        <taxon>Russulales</taxon>
        <taxon>Lachnocladiaceae</taxon>
        <taxon>Vararia</taxon>
    </lineage>
</organism>
<proteinExistence type="predicted"/>
<dbReference type="Proteomes" id="UP000814128">
    <property type="component" value="Unassembled WGS sequence"/>
</dbReference>
<dbReference type="EMBL" id="MU273816">
    <property type="protein sequence ID" value="KAI0027936.1"/>
    <property type="molecule type" value="Genomic_DNA"/>
</dbReference>
<sequence>MPPIYCSATPHDHGPPPNRRPDVNWSWELGLFLCLVFAIVFWSSAHLALQNRNGEVRRVSWEVLRVQERLRSGAHGFWVNQFRFCSRFLPPEESEQTSVVSGPRTGEPAHHIHAPDPVALPRAVRANPPFAPTTLATASSSTSASHLPNDSLTPSL</sequence>
<gene>
    <name evidence="1" type="ORF">K488DRAFT_90284</name>
</gene>
<reference evidence="1" key="1">
    <citation type="submission" date="2021-02" db="EMBL/GenBank/DDBJ databases">
        <authorList>
            <consortium name="DOE Joint Genome Institute"/>
            <person name="Ahrendt S."/>
            <person name="Looney B.P."/>
            <person name="Miyauchi S."/>
            <person name="Morin E."/>
            <person name="Drula E."/>
            <person name="Courty P.E."/>
            <person name="Chicoki N."/>
            <person name="Fauchery L."/>
            <person name="Kohler A."/>
            <person name="Kuo A."/>
            <person name="Labutti K."/>
            <person name="Pangilinan J."/>
            <person name="Lipzen A."/>
            <person name="Riley R."/>
            <person name="Andreopoulos W."/>
            <person name="He G."/>
            <person name="Johnson J."/>
            <person name="Barry K.W."/>
            <person name="Grigoriev I.V."/>
            <person name="Nagy L."/>
            <person name="Hibbett D."/>
            <person name="Henrissat B."/>
            <person name="Matheny P.B."/>
            <person name="Labbe J."/>
            <person name="Martin F."/>
        </authorList>
    </citation>
    <scope>NUCLEOTIDE SEQUENCE</scope>
    <source>
        <strain evidence="1">EC-137</strain>
    </source>
</reference>
<accession>A0ACB8Q9M2</accession>
<evidence type="ECO:0000313" key="1">
    <source>
        <dbReference type="EMBL" id="KAI0027936.1"/>
    </source>
</evidence>
<protein>
    <submittedName>
        <fullName evidence="1">Uncharacterized protein</fullName>
    </submittedName>
</protein>
<name>A0ACB8Q9M2_9AGAM</name>
<comment type="caution">
    <text evidence="1">The sequence shown here is derived from an EMBL/GenBank/DDBJ whole genome shotgun (WGS) entry which is preliminary data.</text>
</comment>
<evidence type="ECO:0000313" key="2">
    <source>
        <dbReference type="Proteomes" id="UP000814128"/>
    </source>
</evidence>
<reference evidence="1" key="2">
    <citation type="journal article" date="2022" name="New Phytol.">
        <title>Evolutionary transition to the ectomycorrhizal habit in the genomes of a hyperdiverse lineage of mushroom-forming fungi.</title>
        <authorList>
            <person name="Looney B."/>
            <person name="Miyauchi S."/>
            <person name="Morin E."/>
            <person name="Drula E."/>
            <person name="Courty P.E."/>
            <person name="Kohler A."/>
            <person name="Kuo A."/>
            <person name="LaButti K."/>
            <person name="Pangilinan J."/>
            <person name="Lipzen A."/>
            <person name="Riley R."/>
            <person name="Andreopoulos W."/>
            <person name="He G."/>
            <person name="Johnson J."/>
            <person name="Nolan M."/>
            <person name="Tritt A."/>
            <person name="Barry K.W."/>
            <person name="Grigoriev I.V."/>
            <person name="Nagy L.G."/>
            <person name="Hibbett D."/>
            <person name="Henrissat B."/>
            <person name="Matheny P.B."/>
            <person name="Labbe J."/>
            <person name="Martin F.M."/>
        </authorList>
    </citation>
    <scope>NUCLEOTIDE SEQUENCE</scope>
    <source>
        <strain evidence="1">EC-137</strain>
    </source>
</reference>
<keyword evidence="2" id="KW-1185">Reference proteome</keyword>